<dbReference type="Proteomes" id="UP001645039">
    <property type="component" value="Unassembled WGS sequence"/>
</dbReference>
<dbReference type="PANTHER" id="PTHR48207">
    <property type="entry name" value="SUCCINATE--HYDROXYMETHYLGLUTARATE COA-TRANSFERASE"/>
    <property type="match status" value="1"/>
</dbReference>
<dbReference type="RefSeq" id="WP_096276932.1">
    <property type="nucleotide sequence ID" value="NZ_CBCSBM010000004.1"/>
</dbReference>
<proteinExistence type="predicted"/>
<organism evidence="2 3">
    <name type="scientific">Halomonas casei</name>
    <dbReference type="NCBI Taxonomy" id="2742613"/>
    <lineage>
        <taxon>Bacteria</taxon>
        <taxon>Pseudomonadati</taxon>
        <taxon>Pseudomonadota</taxon>
        <taxon>Gammaproteobacteria</taxon>
        <taxon>Oceanospirillales</taxon>
        <taxon>Halomonadaceae</taxon>
        <taxon>Halomonas</taxon>
    </lineage>
</organism>
<gene>
    <name evidence="2" type="ORF">EI168_09115</name>
</gene>
<dbReference type="InterPro" id="IPR023606">
    <property type="entry name" value="CoA-Trfase_III_dom_1_sf"/>
</dbReference>
<dbReference type="GO" id="GO:0016740">
    <property type="term" value="F:transferase activity"/>
    <property type="evidence" value="ECO:0007669"/>
    <property type="project" value="UniProtKB-KW"/>
</dbReference>
<dbReference type="PANTHER" id="PTHR48207:SF3">
    <property type="entry name" value="SUCCINATE--HYDROXYMETHYLGLUTARATE COA-TRANSFERASE"/>
    <property type="match status" value="1"/>
</dbReference>
<keyword evidence="1 2" id="KW-0808">Transferase</keyword>
<dbReference type="InterPro" id="IPR050483">
    <property type="entry name" value="CoA-transferase_III_domain"/>
</dbReference>
<dbReference type="Gene3D" id="3.40.50.10540">
    <property type="entry name" value="Crotonobetainyl-coa:carnitine coa-transferase, domain 1"/>
    <property type="match status" value="1"/>
</dbReference>
<comment type="caution">
    <text evidence="2">The sequence shown here is derived from an EMBL/GenBank/DDBJ whole genome shotgun (WGS) entry which is preliminary data.</text>
</comment>
<dbReference type="Gene3D" id="3.30.1540.10">
    <property type="entry name" value="formyl-coa transferase, domain 3"/>
    <property type="match status" value="1"/>
</dbReference>
<dbReference type="SUPFAM" id="SSF89796">
    <property type="entry name" value="CoA-transferase family III (CaiB/BaiF)"/>
    <property type="match status" value="1"/>
</dbReference>
<reference evidence="2 3" key="1">
    <citation type="submission" date="2020-07" db="EMBL/GenBank/DDBJ databases">
        <title>Halophilic bacteria isolated from french cheeses.</title>
        <authorList>
            <person name="Kothe C.I."/>
            <person name="Farah-Kraiem B."/>
            <person name="Renault P."/>
            <person name="Dridi B."/>
        </authorList>
    </citation>
    <scope>NUCLEOTIDE SEQUENCE [LARGE SCALE GENOMIC DNA]</scope>
    <source>
        <strain evidence="2 3">FME1</strain>
    </source>
</reference>
<keyword evidence="3" id="KW-1185">Reference proteome</keyword>
<protein>
    <submittedName>
        <fullName evidence="2">CoA transferase</fullName>
    </submittedName>
</protein>
<name>A0ABR9F2X2_9GAMM</name>
<accession>A0ABR9F2X2</accession>
<dbReference type="InterPro" id="IPR044855">
    <property type="entry name" value="CoA-Trfase_III_dom3_sf"/>
</dbReference>
<dbReference type="EMBL" id="RRZD01000007">
    <property type="protein sequence ID" value="MBE0400266.1"/>
    <property type="molecule type" value="Genomic_DNA"/>
</dbReference>
<sequence length="408" mass="43939">MAGPLTGLRVLDLSRVMAGPWCTQILADMGAEVIKIEHPTLGDDTRHWGPPWLKDSQGKDTAESAYYLSANRGKHSVTVDISQPEGQALVRELAAQSDILVENFKSGGLARKGLDYATLEAINPSLIYCSITGFGQTGPMASMAGYDYLIQAQAGLMSITGAADGEPGAGPQRVGMAVSDLTTGMNASIAILGALHHRHLTGEGQYIDMALLDVQVSWLANQALNYFCSGNSPTRTGEYHPNLVPYQPFPTADGEKVIIAIGNDGQFKRFCEAVERPELAVDVRFSTNPERVKHRLELIPIMVAITRTRTSGEWIAALSTISVPCGPIQTIAQVFDDPQVKARNMKIALASEAGDVPGVANPIKYSKTPLEYCKPPPKLGEDTDQILHNLLHKSALDISALRQKGVVK</sequence>
<dbReference type="Pfam" id="PF02515">
    <property type="entry name" value="CoA_transf_3"/>
    <property type="match status" value="1"/>
</dbReference>
<dbReference type="InterPro" id="IPR003673">
    <property type="entry name" value="CoA-Trfase_fam_III"/>
</dbReference>
<evidence type="ECO:0000256" key="1">
    <source>
        <dbReference type="ARBA" id="ARBA00022679"/>
    </source>
</evidence>
<evidence type="ECO:0000313" key="3">
    <source>
        <dbReference type="Proteomes" id="UP001645039"/>
    </source>
</evidence>
<evidence type="ECO:0000313" key="2">
    <source>
        <dbReference type="EMBL" id="MBE0400266.1"/>
    </source>
</evidence>